<organism evidence="3 4">
    <name type="scientific">Pseudorhodoferax aquiterrae</name>
    <dbReference type="NCBI Taxonomy" id="747304"/>
    <lineage>
        <taxon>Bacteria</taxon>
        <taxon>Pseudomonadati</taxon>
        <taxon>Pseudomonadota</taxon>
        <taxon>Betaproteobacteria</taxon>
        <taxon>Burkholderiales</taxon>
        <taxon>Comamonadaceae</taxon>
    </lineage>
</organism>
<dbReference type="InterPro" id="IPR042099">
    <property type="entry name" value="ANL_N_sf"/>
</dbReference>
<dbReference type="SUPFAM" id="SSF56801">
    <property type="entry name" value="Acetyl-CoA synthetase-like"/>
    <property type="match status" value="1"/>
</dbReference>
<protein>
    <submittedName>
        <fullName evidence="3">Acyl-CoA synthetase</fullName>
    </submittedName>
</protein>
<proteinExistence type="predicted"/>
<dbReference type="InterPro" id="IPR025110">
    <property type="entry name" value="AMP-bd_C"/>
</dbReference>
<feature type="domain" description="AMP-dependent synthetase/ligase" evidence="1">
    <location>
        <begin position="15"/>
        <end position="372"/>
    </location>
</feature>
<gene>
    <name evidence="3" type="primary">coaL</name>
    <name evidence="3" type="ORF">GCM10007320_02620</name>
</gene>
<comment type="caution">
    <text evidence="3">The sequence shown here is derived from an EMBL/GenBank/DDBJ whole genome shotgun (WGS) entry which is preliminary data.</text>
</comment>
<dbReference type="Proteomes" id="UP000626210">
    <property type="component" value="Unassembled WGS sequence"/>
</dbReference>
<dbReference type="PANTHER" id="PTHR43767:SF7">
    <property type="entry name" value="MEDIUM_LONG-CHAIN-FATTY-ACID--COA LIGASE FADD8"/>
    <property type="match status" value="1"/>
</dbReference>
<dbReference type="Gene3D" id="3.40.50.12780">
    <property type="entry name" value="N-terminal domain of ligase-like"/>
    <property type="match status" value="1"/>
</dbReference>
<dbReference type="Pfam" id="PF13193">
    <property type="entry name" value="AMP-binding_C"/>
    <property type="match status" value="1"/>
</dbReference>
<feature type="domain" description="AMP-binding enzyme C-terminal" evidence="2">
    <location>
        <begin position="422"/>
        <end position="497"/>
    </location>
</feature>
<sequence>MPVHGPTAPALALRALRRHPERIAFVEEGRQLSYAGTLALIGRIQAVLAAGGTAAPRVALLAANRAEAWAAEIAVQALGGSTTWLHPLAALPEQQFQIEDAQAQLLMVDAATYAERGGALAAACPQLHQVWTLGPASYGRDLLAAMAAAGEHSPRDLSQAHTVASLGYTGGTTGRSKAALRHQHQQAAITRAILADFELPATPRYLAAAPISHVAGTKLLPTLLRGGTVHLQRGFDPERLLATLQAQHINMTLLVPTMVYKLLDHPGLDRTDTSALELLLYGASPMSPTRLLEGMERIGPVFSQLYGQTECYPISLLRKADHDPRRPERFASCGMPLAGCDLRLLGDDGEEVAPGAPGEICVRADSAMALYWNRPELTAEALAGGWLHTSDIARQDEAGYLYIVDRKKDMVVSGGFNVYPREVEDVLTTHPAVAMAAVIGVPDPTWGEAVAAMVVCRPGMQVDAQALMALVKQHKGAQQAPKRIDFVEALPLTALGKIDKKALRAPFWDGQQRKVG</sequence>
<dbReference type="PROSITE" id="PS00455">
    <property type="entry name" value="AMP_BINDING"/>
    <property type="match status" value="1"/>
</dbReference>
<keyword evidence="4" id="KW-1185">Reference proteome</keyword>
<accession>A0ABQ3FW45</accession>
<name>A0ABQ3FW45_9BURK</name>
<dbReference type="InterPro" id="IPR045851">
    <property type="entry name" value="AMP-bd_C_sf"/>
</dbReference>
<dbReference type="EMBL" id="BMYK01000001">
    <property type="protein sequence ID" value="GHC69307.1"/>
    <property type="molecule type" value="Genomic_DNA"/>
</dbReference>
<dbReference type="InterPro" id="IPR020845">
    <property type="entry name" value="AMP-binding_CS"/>
</dbReference>
<dbReference type="PANTHER" id="PTHR43767">
    <property type="entry name" value="LONG-CHAIN-FATTY-ACID--COA LIGASE"/>
    <property type="match status" value="1"/>
</dbReference>
<dbReference type="InterPro" id="IPR000873">
    <property type="entry name" value="AMP-dep_synth/lig_dom"/>
</dbReference>
<evidence type="ECO:0000313" key="3">
    <source>
        <dbReference type="EMBL" id="GHC69307.1"/>
    </source>
</evidence>
<dbReference type="InterPro" id="IPR050237">
    <property type="entry name" value="ATP-dep_AMP-bd_enzyme"/>
</dbReference>
<evidence type="ECO:0000259" key="2">
    <source>
        <dbReference type="Pfam" id="PF13193"/>
    </source>
</evidence>
<dbReference type="Pfam" id="PF00501">
    <property type="entry name" value="AMP-binding"/>
    <property type="match status" value="1"/>
</dbReference>
<dbReference type="Gene3D" id="3.30.300.30">
    <property type="match status" value="1"/>
</dbReference>
<evidence type="ECO:0000313" key="4">
    <source>
        <dbReference type="Proteomes" id="UP000626210"/>
    </source>
</evidence>
<evidence type="ECO:0000259" key="1">
    <source>
        <dbReference type="Pfam" id="PF00501"/>
    </source>
</evidence>
<reference evidence="4" key="1">
    <citation type="journal article" date="2019" name="Int. J. Syst. Evol. Microbiol.">
        <title>The Global Catalogue of Microorganisms (GCM) 10K type strain sequencing project: providing services to taxonomists for standard genome sequencing and annotation.</title>
        <authorList>
            <consortium name="The Broad Institute Genomics Platform"/>
            <consortium name="The Broad Institute Genome Sequencing Center for Infectious Disease"/>
            <person name="Wu L."/>
            <person name="Ma J."/>
        </authorList>
    </citation>
    <scope>NUCLEOTIDE SEQUENCE [LARGE SCALE GENOMIC DNA]</scope>
    <source>
        <strain evidence="4">KCTC 23314</strain>
    </source>
</reference>